<accession>C5FTU2</accession>
<feature type="region of interest" description="Disordered" evidence="6">
    <location>
        <begin position="179"/>
        <end position="252"/>
    </location>
</feature>
<dbReference type="PROSITE" id="PS00036">
    <property type="entry name" value="BZIP_BASIC"/>
    <property type="match status" value="1"/>
</dbReference>
<dbReference type="PANTHER" id="PTHR13044:SF14">
    <property type="entry name" value="CRYPTOCEPHAL, ISOFORM A"/>
    <property type="match status" value="1"/>
</dbReference>
<dbReference type="VEuPathDB" id="FungiDB:MCYG_06114"/>
<dbReference type="GO" id="GO:0005634">
    <property type="term" value="C:nucleus"/>
    <property type="evidence" value="ECO:0007669"/>
    <property type="project" value="UniProtKB-SubCell"/>
</dbReference>
<gene>
    <name evidence="8" type="ORF">MCYG_06114</name>
</gene>
<dbReference type="GO" id="GO:0000977">
    <property type="term" value="F:RNA polymerase II transcription regulatory region sequence-specific DNA binding"/>
    <property type="evidence" value="ECO:0007669"/>
    <property type="project" value="TreeGrafter"/>
</dbReference>
<dbReference type="RefSeq" id="XP_002846245.1">
    <property type="nucleotide sequence ID" value="XM_002846199.1"/>
</dbReference>
<dbReference type="InterPro" id="IPR046347">
    <property type="entry name" value="bZIP_sf"/>
</dbReference>
<dbReference type="GeneID" id="9228414"/>
<dbReference type="OrthoDB" id="2257100at2759"/>
<keyword evidence="2" id="KW-0805">Transcription regulation</keyword>
<dbReference type="CDD" id="cd12193">
    <property type="entry name" value="bZIP_GCN4"/>
    <property type="match status" value="1"/>
</dbReference>
<name>C5FTU2_ARTOC</name>
<dbReference type="eggNOG" id="ENOG502SG5D">
    <property type="taxonomic scope" value="Eukaryota"/>
</dbReference>
<feature type="compositionally biased region" description="Polar residues" evidence="6">
    <location>
        <begin position="179"/>
        <end position="189"/>
    </location>
</feature>
<comment type="subcellular location">
    <subcellularLocation>
        <location evidence="1">Nucleus</location>
    </subcellularLocation>
</comment>
<dbReference type="Proteomes" id="UP000002035">
    <property type="component" value="Unassembled WGS sequence"/>
</dbReference>
<keyword evidence="4" id="KW-0804">Transcription</keyword>
<evidence type="ECO:0000313" key="9">
    <source>
        <dbReference type="Proteomes" id="UP000002035"/>
    </source>
</evidence>
<organism evidence="8 9">
    <name type="scientific">Arthroderma otae (strain ATCC MYA-4605 / CBS 113480)</name>
    <name type="common">Microsporum canis</name>
    <dbReference type="NCBI Taxonomy" id="554155"/>
    <lineage>
        <taxon>Eukaryota</taxon>
        <taxon>Fungi</taxon>
        <taxon>Dikarya</taxon>
        <taxon>Ascomycota</taxon>
        <taxon>Pezizomycotina</taxon>
        <taxon>Eurotiomycetes</taxon>
        <taxon>Eurotiomycetidae</taxon>
        <taxon>Onygenales</taxon>
        <taxon>Arthrodermataceae</taxon>
        <taxon>Microsporum</taxon>
    </lineage>
</organism>
<evidence type="ECO:0000256" key="2">
    <source>
        <dbReference type="ARBA" id="ARBA00023015"/>
    </source>
</evidence>
<dbReference type="PROSITE" id="PS50217">
    <property type="entry name" value="BZIP"/>
    <property type="match status" value="1"/>
</dbReference>
<evidence type="ECO:0000313" key="8">
    <source>
        <dbReference type="EMBL" id="EEQ33295.1"/>
    </source>
</evidence>
<evidence type="ECO:0000256" key="5">
    <source>
        <dbReference type="ARBA" id="ARBA00023242"/>
    </source>
</evidence>
<protein>
    <recommendedName>
        <fullName evidence="7">BZIP domain-containing protein</fullName>
    </recommendedName>
</protein>
<keyword evidence="9" id="KW-1185">Reference proteome</keyword>
<sequence length="292" mass="31923">MSATASAPAGCVRHGHRDCDSSGTLVSQQPQSPSPQPSSFLPLNINPFSCSSTSLTPQIGDSSSFSPSDHFATFLPDTYLTQDRYLLSSTASDIPGVEQSVTCWDLYDDPLQALLSTEDFAFINAGNQLLIPSVDNSPAHTPTSEEGSLRSMKDCDHYHLDAPLVGHVDNALAEASEFAATNSSHSSPTRPGPLSATVPDIGRSPESSSSSTTKSIGSRKRQRADDVKRSEEEIANEKRQRNTMAARRFRKRKEDRISNLEKQLADALRERDELKLQVARLEGQNMMLRKCQ</sequence>
<proteinExistence type="predicted"/>
<dbReference type="STRING" id="554155.C5FTU2"/>
<evidence type="ECO:0000256" key="1">
    <source>
        <dbReference type="ARBA" id="ARBA00004123"/>
    </source>
</evidence>
<dbReference type="GO" id="GO:0001228">
    <property type="term" value="F:DNA-binding transcription activator activity, RNA polymerase II-specific"/>
    <property type="evidence" value="ECO:0007669"/>
    <property type="project" value="TreeGrafter"/>
</dbReference>
<dbReference type="OMA" id="QSWELYD"/>
<dbReference type="EMBL" id="DS995705">
    <property type="protein sequence ID" value="EEQ33295.1"/>
    <property type="molecule type" value="Genomic_DNA"/>
</dbReference>
<dbReference type="HOGENOM" id="CLU_901844_0_0_1"/>
<evidence type="ECO:0000259" key="7">
    <source>
        <dbReference type="PROSITE" id="PS50217"/>
    </source>
</evidence>
<evidence type="ECO:0000256" key="6">
    <source>
        <dbReference type="SAM" id="MobiDB-lite"/>
    </source>
</evidence>
<feature type="domain" description="BZIP" evidence="7">
    <location>
        <begin position="232"/>
        <end position="289"/>
    </location>
</feature>
<feature type="region of interest" description="Disordered" evidence="6">
    <location>
        <begin position="1"/>
        <end position="41"/>
    </location>
</feature>
<evidence type="ECO:0000256" key="4">
    <source>
        <dbReference type="ARBA" id="ARBA00023163"/>
    </source>
</evidence>
<dbReference type="InterPro" id="IPR004827">
    <property type="entry name" value="bZIP"/>
</dbReference>
<feature type="compositionally biased region" description="Basic and acidic residues" evidence="6">
    <location>
        <begin position="223"/>
        <end position="240"/>
    </location>
</feature>
<dbReference type="Gene3D" id="1.20.5.170">
    <property type="match status" value="1"/>
</dbReference>
<dbReference type="SUPFAM" id="SSF57959">
    <property type="entry name" value="Leucine zipper domain"/>
    <property type="match status" value="1"/>
</dbReference>
<keyword evidence="5" id="KW-0539">Nucleus</keyword>
<evidence type="ECO:0000256" key="3">
    <source>
        <dbReference type="ARBA" id="ARBA00023125"/>
    </source>
</evidence>
<dbReference type="PANTHER" id="PTHR13044">
    <property type="entry name" value="ACTIVATING TRANSCRIPTION FACTOR ATF 4/5"/>
    <property type="match status" value="1"/>
</dbReference>
<feature type="compositionally biased region" description="Low complexity" evidence="6">
    <location>
        <begin position="201"/>
        <end position="216"/>
    </location>
</feature>
<dbReference type="AlphaFoldDB" id="C5FTU2"/>
<keyword evidence="3" id="KW-0238">DNA-binding</keyword>
<reference evidence="9" key="1">
    <citation type="journal article" date="2012" name="MBio">
        <title>Comparative genome analysis of Trichophyton rubrum and related dermatophytes reveals candidate genes involved in infection.</title>
        <authorList>
            <person name="Martinez D.A."/>
            <person name="Oliver B.G."/>
            <person name="Graeser Y."/>
            <person name="Goldberg J.M."/>
            <person name="Li W."/>
            <person name="Martinez-Rossi N.M."/>
            <person name="Monod M."/>
            <person name="Shelest E."/>
            <person name="Barton R.C."/>
            <person name="Birch E."/>
            <person name="Brakhage A.A."/>
            <person name="Chen Z."/>
            <person name="Gurr S.J."/>
            <person name="Heiman D."/>
            <person name="Heitman J."/>
            <person name="Kosti I."/>
            <person name="Rossi A."/>
            <person name="Saif S."/>
            <person name="Samalova M."/>
            <person name="Saunders C.W."/>
            <person name="Shea T."/>
            <person name="Summerbell R.C."/>
            <person name="Xu J."/>
            <person name="Young S."/>
            <person name="Zeng Q."/>
            <person name="Birren B.W."/>
            <person name="Cuomo C.A."/>
            <person name="White T.C."/>
        </authorList>
    </citation>
    <scope>NUCLEOTIDE SEQUENCE [LARGE SCALE GENOMIC DNA]</scope>
    <source>
        <strain evidence="9">ATCC MYA-4605 / CBS 113480</strain>
    </source>
</reference>